<dbReference type="EMBL" id="JAGDYP010000003">
    <property type="protein sequence ID" value="MBO1883700.1"/>
    <property type="molecule type" value="Genomic_DNA"/>
</dbReference>
<sequence>MGKSEYYFMRKNSQEEYFPCRVIKQHNSWDEVENLETGEKEDRIHNYYKTEIDVRFEKRAQQINSFIEKKGVVLHPFVCFFGEINLDFSPPPNIFVSLTKKDDIKNLEEKFNNEWNEYLKEVENCRIERNIKWKELIERLKALNCVFTIEDLFEVLEKKYNIILSSEEKKNIILELDKPREDNQKIML</sequence>
<dbReference type="Proteomes" id="UP000681610">
    <property type="component" value="Unassembled WGS sequence"/>
</dbReference>
<gene>
    <name evidence="1" type="ORF">J4N46_04510</name>
</gene>
<name>A0ABS3PWK5_9FLAO</name>
<dbReference type="RefSeq" id="WP_208058325.1">
    <property type="nucleotide sequence ID" value="NZ_JAGDYP010000003.1"/>
</dbReference>
<protein>
    <submittedName>
        <fullName evidence="1">Uncharacterized protein</fullName>
    </submittedName>
</protein>
<comment type="caution">
    <text evidence="1">The sequence shown here is derived from an EMBL/GenBank/DDBJ whole genome shotgun (WGS) entry which is preliminary data.</text>
</comment>
<evidence type="ECO:0000313" key="1">
    <source>
        <dbReference type="EMBL" id="MBO1883700.1"/>
    </source>
</evidence>
<reference evidence="1 2" key="1">
    <citation type="submission" date="2021-03" db="EMBL/GenBank/DDBJ databases">
        <title>Isolation and description of Capnocytophaga bilenii sp. nov., a novel Capnocytophaga species, isolated from a gingivitis subject.</title>
        <authorList>
            <person name="Antezack A."/>
            <person name="Monnet-Corti V."/>
            <person name="La Scola B."/>
        </authorList>
    </citation>
    <scope>NUCLEOTIDE SEQUENCE [LARGE SCALE GENOMIC DNA]</scope>
    <source>
        <strain evidence="1 2">Marseille-Q4570</strain>
    </source>
</reference>
<organism evidence="1 2">
    <name type="scientific">Capnocytophaga bilenii</name>
    <dbReference type="NCBI Taxonomy" id="2819369"/>
    <lineage>
        <taxon>Bacteria</taxon>
        <taxon>Pseudomonadati</taxon>
        <taxon>Bacteroidota</taxon>
        <taxon>Flavobacteriia</taxon>
        <taxon>Flavobacteriales</taxon>
        <taxon>Flavobacteriaceae</taxon>
        <taxon>Capnocytophaga</taxon>
    </lineage>
</organism>
<evidence type="ECO:0000313" key="2">
    <source>
        <dbReference type="Proteomes" id="UP000681610"/>
    </source>
</evidence>
<keyword evidence="2" id="KW-1185">Reference proteome</keyword>
<proteinExistence type="predicted"/>
<accession>A0ABS3PWK5</accession>